<dbReference type="GO" id="GO:1990817">
    <property type="term" value="F:poly(A) RNA polymerase activity"/>
    <property type="evidence" value="ECO:0007669"/>
    <property type="project" value="TreeGrafter"/>
</dbReference>
<keyword evidence="5" id="KW-0460">Magnesium</keyword>
<organism evidence="9 10">
    <name type="scientific">Laodelphax striatellus</name>
    <name type="common">Small brown planthopper</name>
    <name type="synonym">Delphax striatella</name>
    <dbReference type="NCBI Taxonomy" id="195883"/>
    <lineage>
        <taxon>Eukaryota</taxon>
        <taxon>Metazoa</taxon>
        <taxon>Ecdysozoa</taxon>
        <taxon>Arthropoda</taxon>
        <taxon>Hexapoda</taxon>
        <taxon>Insecta</taxon>
        <taxon>Pterygota</taxon>
        <taxon>Neoptera</taxon>
        <taxon>Paraneoptera</taxon>
        <taxon>Hemiptera</taxon>
        <taxon>Auchenorrhyncha</taxon>
        <taxon>Fulgoroidea</taxon>
        <taxon>Delphacidae</taxon>
        <taxon>Criomorphinae</taxon>
        <taxon>Laodelphax</taxon>
    </lineage>
</organism>
<dbReference type="Gene3D" id="1.10.1410.10">
    <property type="match status" value="1"/>
</dbReference>
<gene>
    <name evidence="9" type="ORF">LSTR_LSTR000930</name>
</gene>
<dbReference type="GO" id="GO:0031123">
    <property type="term" value="P:RNA 3'-end processing"/>
    <property type="evidence" value="ECO:0007669"/>
    <property type="project" value="TreeGrafter"/>
</dbReference>
<dbReference type="InParanoid" id="A0A482X0R9"/>
<dbReference type="OrthoDB" id="434989at2759"/>
<comment type="cofactor">
    <cofactor evidence="2">
        <name>Mg(2+)</name>
        <dbReference type="ChEBI" id="CHEBI:18420"/>
    </cofactor>
</comment>
<dbReference type="InterPro" id="IPR041252">
    <property type="entry name" value="RL"/>
</dbReference>
<protein>
    <recommendedName>
        <fullName evidence="11">PAP-associated domain-containing protein</fullName>
    </recommendedName>
</protein>
<evidence type="ECO:0000256" key="1">
    <source>
        <dbReference type="ARBA" id="ARBA00001936"/>
    </source>
</evidence>
<dbReference type="SUPFAM" id="SSF81631">
    <property type="entry name" value="PAP/OAS1 substrate-binding domain"/>
    <property type="match status" value="1"/>
</dbReference>
<dbReference type="SMR" id="A0A482X0R9"/>
<evidence type="ECO:0000259" key="7">
    <source>
        <dbReference type="Pfam" id="PF17797"/>
    </source>
</evidence>
<dbReference type="InterPro" id="IPR002058">
    <property type="entry name" value="PAP_assoc"/>
</dbReference>
<dbReference type="Pfam" id="PF22600">
    <property type="entry name" value="MTPAP-like_central"/>
    <property type="match status" value="1"/>
</dbReference>
<sequence>MVLVNESSKILRTILRSNSSVSNCARRSFGIEKQCFRSYVGRYSYSTSSNISKLKSEPFVEFGKVLEKRTCEAKRSILVQVHSKLSCVQLTDYCSTYGQVLNLLHYQLPNMNNFIIVEYERETSVDNLIASSTHFDKHQIIPIRSQFLWFKENLKEKKNRNPSPKALENLPLSISQELLPPDPNRMYSMLNSANDIPDQMMKLFDTLCLDEIGIRMRFLTAQQIQRSLAGLFPAAKALPYGSTVNSYGKRGCDLDIHVQLDHSTVDEDCNGRLVFHAKSTLATSRAQQQRSVDLLGDLVQLLLPGCNHVRKILNARVPILRYKQELTGTECDISVTNMSGVYMSELLYIYGSFDWRVRPLVFTIRFWAQSMNLTSTSPGAWITNFSLTLLVLFFLQQQNILPPLTRLYKLARPEDKCLVDNVNCSFLRDISELQKNFSSNKSDLSKLLIGFFEYYSRFDFNNHAISLGIGKPIPKQEFSALHLVNPLETHLNVSKNVSLQELEKIKEECVHALLYLKADNHVYEKENGDVWGLLHLFNFSSKTKHSRSNRRHNNRLIAVTDIFKEEIN</sequence>
<dbReference type="FunCoup" id="A0A482X0R9">
    <property type="interactions" value="1674"/>
</dbReference>
<evidence type="ECO:0000259" key="8">
    <source>
        <dbReference type="Pfam" id="PF22600"/>
    </source>
</evidence>
<evidence type="ECO:0000256" key="2">
    <source>
        <dbReference type="ARBA" id="ARBA00001946"/>
    </source>
</evidence>
<dbReference type="Proteomes" id="UP000291343">
    <property type="component" value="Unassembled WGS sequence"/>
</dbReference>
<comment type="cofactor">
    <cofactor evidence="1">
        <name>Mn(2+)</name>
        <dbReference type="ChEBI" id="CHEBI:29035"/>
    </cofactor>
</comment>
<proteinExistence type="predicted"/>
<comment type="caution">
    <text evidence="9">The sequence shown here is derived from an EMBL/GenBank/DDBJ whole genome shotgun (WGS) entry which is preliminary data.</text>
</comment>
<dbReference type="SUPFAM" id="SSF81301">
    <property type="entry name" value="Nucleotidyltransferase"/>
    <property type="match status" value="1"/>
</dbReference>
<dbReference type="InterPro" id="IPR054708">
    <property type="entry name" value="MTPAP-like_central"/>
</dbReference>
<evidence type="ECO:0000313" key="10">
    <source>
        <dbReference type="Proteomes" id="UP000291343"/>
    </source>
</evidence>
<keyword evidence="10" id="KW-1185">Reference proteome</keyword>
<feature type="domain" description="PAP-associated" evidence="6">
    <location>
        <begin position="444"/>
        <end position="482"/>
    </location>
</feature>
<evidence type="ECO:0000259" key="6">
    <source>
        <dbReference type="Pfam" id="PF03828"/>
    </source>
</evidence>
<keyword evidence="3" id="KW-0808">Transferase</keyword>
<dbReference type="PANTHER" id="PTHR12271:SF133">
    <property type="entry name" value="POLY(A) RNA POLYMERASE, MITOCHONDRIAL"/>
    <property type="match status" value="1"/>
</dbReference>
<keyword evidence="4" id="KW-0479">Metal-binding</keyword>
<evidence type="ECO:0000313" key="9">
    <source>
        <dbReference type="EMBL" id="RZF39409.1"/>
    </source>
</evidence>
<dbReference type="InterPro" id="IPR043519">
    <property type="entry name" value="NT_sf"/>
</dbReference>
<feature type="domain" description="Poly(A) RNA polymerase mitochondrial-like central palm" evidence="8">
    <location>
        <begin position="198"/>
        <end position="351"/>
    </location>
</feature>
<dbReference type="CDD" id="cd05402">
    <property type="entry name" value="NT_PAP_TUTase"/>
    <property type="match status" value="1"/>
</dbReference>
<dbReference type="Pfam" id="PF17797">
    <property type="entry name" value="RL"/>
    <property type="match status" value="1"/>
</dbReference>
<dbReference type="STRING" id="195883.A0A482X0R9"/>
<evidence type="ECO:0000256" key="3">
    <source>
        <dbReference type="ARBA" id="ARBA00022679"/>
    </source>
</evidence>
<dbReference type="EMBL" id="QKKF02019844">
    <property type="protein sequence ID" value="RZF39409.1"/>
    <property type="molecule type" value="Genomic_DNA"/>
</dbReference>
<feature type="domain" description="RL" evidence="7">
    <location>
        <begin position="62"/>
        <end position="130"/>
    </location>
</feature>
<accession>A0A482X0R9</accession>
<dbReference type="PANTHER" id="PTHR12271">
    <property type="entry name" value="POLY A POLYMERASE CID PAP -RELATED"/>
    <property type="match status" value="1"/>
</dbReference>
<evidence type="ECO:0008006" key="11">
    <source>
        <dbReference type="Google" id="ProtNLM"/>
    </source>
</evidence>
<evidence type="ECO:0000256" key="5">
    <source>
        <dbReference type="ARBA" id="ARBA00022842"/>
    </source>
</evidence>
<reference evidence="9 10" key="1">
    <citation type="journal article" date="2017" name="Gigascience">
        <title>Genome sequence of the small brown planthopper, Laodelphax striatellus.</title>
        <authorList>
            <person name="Zhu J."/>
            <person name="Jiang F."/>
            <person name="Wang X."/>
            <person name="Yang P."/>
            <person name="Bao Y."/>
            <person name="Zhao W."/>
            <person name="Wang W."/>
            <person name="Lu H."/>
            <person name="Wang Q."/>
            <person name="Cui N."/>
            <person name="Li J."/>
            <person name="Chen X."/>
            <person name="Luo L."/>
            <person name="Yu J."/>
            <person name="Kang L."/>
            <person name="Cui F."/>
        </authorList>
    </citation>
    <scope>NUCLEOTIDE SEQUENCE [LARGE SCALE GENOMIC DNA]</scope>
    <source>
        <strain evidence="9">Lst14</strain>
    </source>
</reference>
<name>A0A482X0R9_LAOST</name>
<dbReference type="AlphaFoldDB" id="A0A482X0R9"/>
<evidence type="ECO:0000256" key="4">
    <source>
        <dbReference type="ARBA" id="ARBA00022723"/>
    </source>
</evidence>
<dbReference type="Gene3D" id="3.30.460.10">
    <property type="entry name" value="Beta Polymerase, domain 2"/>
    <property type="match status" value="1"/>
</dbReference>
<dbReference type="Pfam" id="PF03828">
    <property type="entry name" value="PAP_assoc"/>
    <property type="match status" value="1"/>
</dbReference>
<dbReference type="GO" id="GO:0046872">
    <property type="term" value="F:metal ion binding"/>
    <property type="evidence" value="ECO:0007669"/>
    <property type="project" value="UniProtKB-KW"/>
</dbReference>